<keyword evidence="3" id="KW-1185">Reference proteome</keyword>
<keyword evidence="1" id="KW-0812">Transmembrane</keyword>
<evidence type="ECO:0000313" key="2">
    <source>
        <dbReference type="EMBL" id="KAE9386666.1"/>
    </source>
</evidence>
<proteinExistence type="predicted"/>
<dbReference type="AlphaFoldDB" id="A0A6A4GMG9"/>
<reference evidence="2" key="1">
    <citation type="journal article" date="2019" name="Environ. Microbiol.">
        <title>Fungal ecological strategies reflected in gene transcription - a case study of two litter decomposers.</title>
        <authorList>
            <person name="Barbi F."/>
            <person name="Kohler A."/>
            <person name="Barry K."/>
            <person name="Baskaran P."/>
            <person name="Daum C."/>
            <person name="Fauchery L."/>
            <person name="Ihrmark K."/>
            <person name="Kuo A."/>
            <person name="LaButti K."/>
            <person name="Lipzen A."/>
            <person name="Morin E."/>
            <person name="Grigoriev I.V."/>
            <person name="Henrissat B."/>
            <person name="Lindahl B."/>
            <person name="Martin F."/>
        </authorList>
    </citation>
    <scope>NUCLEOTIDE SEQUENCE</scope>
    <source>
        <strain evidence="2">JB14</strain>
    </source>
</reference>
<sequence>SSTPFNALYLLVSAIVFLFIRLPYWTLALPSCCPRPQWSLIRCLCVSVFRKFLDIIYSSSAVSPSTPRSKDLTRKGTPGEKVLYLFHGGGFIYLSQRNLGCRKSLKSQIFTLYFGILKHTSITRLFALEYRLSFAPPSVADNLFPTAMIDAIAGYRYLVEERRRGWP</sequence>
<dbReference type="OrthoDB" id="2152029at2759"/>
<evidence type="ECO:0008006" key="4">
    <source>
        <dbReference type="Google" id="ProtNLM"/>
    </source>
</evidence>
<dbReference type="EMBL" id="ML769858">
    <property type="protein sequence ID" value="KAE9386666.1"/>
    <property type="molecule type" value="Genomic_DNA"/>
</dbReference>
<protein>
    <recommendedName>
        <fullName evidence="4">Alpha/beta hydrolase fold-3 domain-containing protein</fullName>
    </recommendedName>
</protein>
<keyword evidence="1" id="KW-0472">Membrane</keyword>
<keyword evidence="1" id="KW-1133">Transmembrane helix</keyword>
<feature type="transmembrane region" description="Helical" evidence="1">
    <location>
        <begin position="7"/>
        <end position="27"/>
    </location>
</feature>
<feature type="non-terminal residue" evidence="2">
    <location>
        <position position="1"/>
    </location>
</feature>
<evidence type="ECO:0000313" key="3">
    <source>
        <dbReference type="Proteomes" id="UP000799118"/>
    </source>
</evidence>
<dbReference type="Proteomes" id="UP000799118">
    <property type="component" value="Unassembled WGS sequence"/>
</dbReference>
<accession>A0A6A4GMG9</accession>
<evidence type="ECO:0000256" key="1">
    <source>
        <dbReference type="SAM" id="Phobius"/>
    </source>
</evidence>
<organism evidence="2 3">
    <name type="scientific">Gymnopus androsaceus JB14</name>
    <dbReference type="NCBI Taxonomy" id="1447944"/>
    <lineage>
        <taxon>Eukaryota</taxon>
        <taxon>Fungi</taxon>
        <taxon>Dikarya</taxon>
        <taxon>Basidiomycota</taxon>
        <taxon>Agaricomycotina</taxon>
        <taxon>Agaricomycetes</taxon>
        <taxon>Agaricomycetidae</taxon>
        <taxon>Agaricales</taxon>
        <taxon>Marasmiineae</taxon>
        <taxon>Omphalotaceae</taxon>
        <taxon>Gymnopus</taxon>
    </lineage>
</organism>
<dbReference type="Gene3D" id="3.40.50.1820">
    <property type="entry name" value="alpha/beta hydrolase"/>
    <property type="match status" value="1"/>
</dbReference>
<gene>
    <name evidence="2" type="ORF">BT96DRAFT_1083498</name>
</gene>
<dbReference type="InterPro" id="IPR029058">
    <property type="entry name" value="AB_hydrolase_fold"/>
</dbReference>
<name>A0A6A4GMG9_9AGAR</name>